<evidence type="ECO:0000313" key="2">
    <source>
        <dbReference type="Proteomes" id="UP000198917"/>
    </source>
</evidence>
<evidence type="ECO:0000313" key="1">
    <source>
        <dbReference type="EMBL" id="SDK47776.1"/>
    </source>
</evidence>
<gene>
    <name evidence="1" type="ORF">SAMN05428983_5101</name>
</gene>
<organism evidence="1 2">
    <name type="scientific">Agrobacterium fabrum</name>
    <dbReference type="NCBI Taxonomy" id="1176649"/>
    <lineage>
        <taxon>Bacteria</taxon>
        <taxon>Pseudomonadati</taxon>
        <taxon>Pseudomonadota</taxon>
        <taxon>Alphaproteobacteria</taxon>
        <taxon>Hyphomicrobiales</taxon>
        <taxon>Rhizobiaceae</taxon>
        <taxon>Rhizobium/Agrobacterium group</taxon>
        <taxon>Agrobacterium</taxon>
        <taxon>Agrobacterium tumefaciens complex</taxon>
    </lineage>
</organism>
<reference evidence="1 2" key="1">
    <citation type="submission" date="2016-10" db="EMBL/GenBank/DDBJ databases">
        <authorList>
            <person name="Varghese N."/>
            <person name="Submissions S."/>
        </authorList>
    </citation>
    <scope>NUCLEOTIDE SEQUENCE [LARGE SCALE GENOMIC DNA]</scope>
    <source>
        <strain evidence="1 2">PDC82</strain>
    </source>
</reference>
<name>A0A7Z7BSN7_9HYPH</name>
<proteinExistence type="predicted"/>
<dbReference type="RefSeq" id="WP_143010829.1">
    <property type="nucleotide sequence ID" value="NZ_CP048560.1"/>
</dbReference>
<protein>
    <submittedName>
        <fullName evidence="1">Uncharacterized protein</fullName>
    </submittedName>
</protein>
<dbReference type="Proteomes" id="UP000198917">
    <property type="component" value="Unassembled WGS sequence"/>
</dbReference>
<accession>A0A7Z7BSN7</accession>
<dbReference type="EMBL" id="FNEW01000009">
    <property type="protein sequence ID" value="SDK47776.1"/>
    <property type="molecule type" value="Genomic_DNA"/>
</dbReference>
<sequence length="196" mass="21987">MKIISITLMGICLAAPAQAQNIDFDIFDVRIGDSPAKVSKTLATKGFEPNGELRGPSFEERLGVRRKEINEFEARGSIKELQFSREADRVTLHFTAWPDGEKVSGVFYRPNMTYDDCPQFVASATVKYQKGIDYAGGWIDRPVEKNVYSTRTSPETVSVQVQCSRGSRYLSMSLFAPQTIQSQMLDKADVKPKNDF</sequence>
<dbReference type="AlphaFoldDB" id="A0A7Z7BSN7"/>
<comment type="caution">
    <text evidence="1">The sequence shown here is derived from an EMBL/GenBank/DDBJ whole genome shotgun (WGS) entry which is preliminary data.</text>
</comment>